<dbReference type="PROSITE" id="PS00194">
    <property type="entry name" value="THIOREDOXIN_1"/>
    <property type="match status" value="1"/>
</dbReference>
<dbReference type="InterPro" id="IPR036249">
    <property type="entry name" value="Thioredoxin-like_sf"/>
</dbReference>
<comment type="similarity">
    <text evidence="1 4">Belongs to the protein disulfide isomerase family.</text>
</comment>
<keyword evidence="3" id="KW-0677">Repeat</keyword>
<dbReference type="GO" id="GO:0005783">
    <property type="term" value="C:endoplasmic reticulum"/>
    <property type="evidence" value="ECO:0007669"/>
    <property type="project" value="TreeGrafter"/>
</dbReference>
<dbReference type="NCBIfam" id="TIGR01126">
    <property type="entry name" value="pdi_dom"/>
    <property type="match status" value="1"/>
</dbReference>
<dbReference type="PRINTS" id="PR00421">
    <property type="entry name" value="THIOREDOXIN"/>
</dbReference>
<evidence type="ECO:0000259" key="6">
    <source>
        <dbReference type="PROSITE" id="PS51352"/>
    </source>
</evidence>
<reference evidence="7 8" key="1">
    <citation type="journal article" date="2018" name="PLoS ONE">
        <title>The draft genome of Kipferlia bialata reveals reductive genome evolution in fornicate parasites.</title>
        <authorList>
            <person name="Tanifuji G."/>
            <person name="Takabayashi S."/>
            <person name="Kume K."/>
            <person name="Takagi M."/>
            <person name="Nakayama T."/>
            <person name="Kamikawa R."/>
            <person name="Inagaki Y."/>
            <person name="Hashimoto T."/>
        </authorList>
    </citation>
    <scope>NUCLEOTIDE SEQUENCE [LARGE SCALE GENOMIC DNA]</scope>
    <source>
        <strain evidence="7">NY0173</strain>
    </source>
</reference>
<dbReference type="PROSITE" id="PS51352">
    <property type="entry name" value="THIOREDOXIN_2"/>
    <property type="match status" value="1"/>
</dbReference>
<accession>A0A9K3GJW1</accession>
<feature type="signal peptide" evidence="5">
    <location>
        <begin position="1"/>
        <end position="20"/>
    </location>
</feature>
<keyword evidence="8" id="KW-1185">Reference proteome</keyword>
<dbReference type="OrthoDB" id="10264505at2759"/>
<dbReference type="CDD" id="cd02961">
    <property type="entry name" value="PDI_a_family"/>
    <property type="match status" value="1"/>
</dbReference>
<evidence type="ECO:0000256" key="2">
    <source>
        <dbReference type="ARBA" id="ARBA00022729"/>
    </source>
</evidence>
<evidence type="ECO:0000256" key="4">
    <source>
        <dbReference type="RuleBase" id="RU004208"/>
    </source>
</evidence>
<evidence type="ECO:0000256" key="3">
    <source>
        <dbReference type="ARBA" id="ARBA00022737"/>
    </source>
</evidence>
<evidence type="ECO:0000313" key="8">
    <source>
        <dbReference type="Proteomes" id="UP000265618"/>
    </source>
</evidence>
<evidence type="ECO:0000256" key="5">
    <source>
        <dbReference type="SAM" id="SignalP"/>
    </source>
</evidence>
<dbReference type="Gene3D" id="3.40.30.10">
    <property type="entry name" value="Glutaredoxin"/>
    <property type="match status" value="1"/>
</dbReference>
<dbReference type="InterPro" id="IPR017937">
    <property type="entry name" value="Thioredoxin_CS"/>
</dbReference>
<dbReference type="Pfam" id="PF00085">
    <property type="entry name" value="Thioredoxin"/>
    <property type="match status" value="1"/>
</dbReference>
<dbReference type="InterPro" id="IPR051063">
    <property type="entry name" value="PDI"/>
</dbReference>
<dbReference type="PANTHER" id="PTHR45672:SF11">
    <property type="entry name" value="PROTEIN DISULFIDE-ISOMERASE C17H9.14C"/>
    <property type="match status" value="1"/>
</dbReference>
<comment type="caution">
    <text evidence="7">The sequence shown here is derived from an EMBL/GenBank/DDBJ whole genome shotgun (WGS) entry which is preliminary data.</text>
</comment>
<dbReference type="GO" id="GO:0006457">
    <property type="term" value="P:protein folding"/>
    <property type="evidence" value="ECO:0007669"/>
    <property type="project" value="TreeGrafter"/>
</dbReference>
<evidence type="ECO:0000313" key="7">
    <source>
        <dbReference type="EMBL" id="GIQ85005.1"/>
    </source>
</evidence>
<dbReference type="Proteomes" id="UP000265618">
    <property type="component" value="Unassembled WGS sequence"/>
</dbReference>
<organism evidence="7 8">
    <name type="scientific">Kipferlia bialata</name>
    <dbReference type="NCBI Taxonomy" id="797122"/>
    <lineage>
        <taxon>Eukaryota</taxon>
        <taxon>Metamonada</taxon>
        <taxon>Carpediemonas-like organisms</taxon>
        <taxon>Kipferlia</taxon>
    </lineage>
</organism>
<protein>
    <recommendedName>
        <fullName evidence="6">Thioredoxin domain-containing protein</fullName>
    </recommendedName>
</protein>
<proteinExistence type="inferred from homology"/>
<gene>
    <name evidence="7" type="ORF">KIPB_006607</name>
</gene>
<evidence type="ECO:0000256" key="1">
    <source>
        <dbReference type="ARBA" id="ARBA00006347"/>
    </source>
</evidence>
<dbReference type="InterPro" id="IPR013766">
    <property type="entry name" value="Thioredoxin_domain"/>
</dbReference>
<dbReference type="GO" id="GO:0003756">
    <property type="term" value="F:protein disulfide isomerase activity"/>
    <property type="evidence" value="ECO:0007669"/>
    <property type="project" value="InterPro"/>
</dbReference>
<dbReference type="SUPFAM" id="SSF52833">
    <property type="entry name" value="Thioredoxin-like"/>
    <property type="match status" value="1"/>
</dbReference>
<feature type="domain" description="Thioredoxin" evidence="6">
    <location>
        <begin position="11"/>
        <end position="124"/>
    </location>
</feature>
<dbReference type="InterPro" id="IPR005788">
    <property type="entry name" value="PDI_thioredoxin-like_dom"/>
</dbReference>
<dbReference type="AlphaFoldDB" id="A0A9K3GJW1"/>
<feature type="chain" id="PRO_5039918531" description="Thioredoxin domain-containing protein" evidence="5">
    <location>
        <begin position="21"/>
        <end position="124"/>
    </location>
</feature>
<keyword evidence="2 5" id="KW-0732">Signal</keyword>
<dbReference type="EMBL" id="BDIP01001720">
    <property type="protein sequence ID" value="GIQ85005.1"/>
    <property type="molecule type" value="Genomic_DNA"/>
</dbReference>
<dbReference type="PANTHER" id="PTHR45672">
    <property type="entry name" value="PROTEIN DISULFIDE-ISOMERASE C17H9.14C-RELATED"/>
    <property type="match status" value="1"/>
</dbReference>
<name>A0A9K3GJW1_9EUKA</name>
<sequence length="124" mass="13768">MKLSLLCVLALLCIAMAARSKVVEIDDSNFGDLKNQDAIVKFFAPWCGHCKTLAPVFREVAEVLDGEDVVVAEVDCTENRSLCSKFEVRGYPTVLFLHNGKKAATYKSQRTTDAIVNWTKQQIA</sequence>